<gene>
    <name evidence="4" type="ORF">IAC80_04975</name>
</gene>
<reference evidence="4" key="2">
    <citation type="journal article" date="2021" name="PeerJ">
        <title>Extensive microbial diversity within the chicken gut microbiome revealed by metagenomics and culture.</title>
        <authorList>
            <person name="Gilroy R."/>
            <person name="Ravi A."/>
            <person name="Getino M."/>
            <person name="Pursley I."/>
            <person name="Horton D.L."/>
            <person name="Alikhan N.F."/>
            <person name="Baker D."/>
            <person name="Gharbi K."/>
            <person name="Hall N."/>
            <person name="Watson M."/>
            <person name="Adriaenssens E.M."/>
            <person name="Foster-Nyarko E."/>
            <person name="Jarju S."/>
            <person name="Secka A."/>
            <person name="Antonio M."/>
            <person name="Oren A."/>
            <person name="Chaudhuri R.R."/>
            <person name="La Ragione R."/>
            <person name="Hildebrand F."/>
            <person name="Pallen M.J."/>
        </authorList>
    </citation>
    <scope>NUCLEOTIDE SEQUENCE</scope>
    <source>
        <strain evidence="4">ChiBcec6-7307</strain>
    </source>
</reference>
<feature type="domain" description="DnaB/C C-terminal" evidence="3">
    <location>
        <begin position="155"/>
        <end position="217"/>
    </location>
</feature>
<name>A0A9D1T820_9FIRM</name>
<organism evidence="4 5">
    <name type="scientific">Candidatus Merdiplasma excrementigallinarum</name>
    <dbReference type="NCBI Taxonomy" id="2840864"/>
    <lineage>
        <taxon>Bacteria</taxon>
        <taxon>Bacillati</taxon>
        <taxon>Bacillota</taxon>
        <taxon>Clostridia</taxon>
        <taxon>Lachnospirales</taxon>
        <taxon>Lachnospiraceae</taxon>
        <taxon>Lachnospiraceae incertae sedis</taxon>
        <taxon>Candidatus Merdiplasma</taxon>
    </lineage>
</organism>
<dbReference type="Pfam" id="PF07261">
    <property type="entry name" value="DnaB_2"/>
    <property type="match status" value="2"/>
</dbReference>
<dbReference type="InterPro" id="IPR006343">
    <property type="entry name" value="DnaB/C_C"/>
</dbReference>
<feature type="non-terminal residue" evidence="4">
    <location>
        <position position="1"/>
    </location>
</feature>
<comment type="caution">
    <text evidence="4">The sequence shown here is derived from an EMBL/GenBank/DDBJ whole genome shotgun (WGS) entry which is preliminary data.</text>
</comment>
<evidence type="ECO:0000259" key="3">
    <source>
        <dbReference type="Pfam" id="PF07261"/>
    </source>
</evidence>
<reference evidence="4" key="1">
    <citation type="submission" date="2020-10" db="EMBL/GenBank/DDBJ databases">
        <authorList>
            <person name="Gilroy R."/>
        </authorList>
    </citation>
    <scope>NUCLEOTIDE SEQUENCE</scope>
    <source>
        <strain evidence="4">ChiBcec6-7307</strain>
    </source>
</reference>
<dbReference type="PANTHER" id="PTHR37293">
    <property type="entry name" value="PHAGE REPLICATION PROTEIN-RELATED"/>
    <property type="match status" value="1"/>
</dbReference>
<feature type="domain" description="DnaB/C C-terminal" evidence="3">
    <location>
        <begin position="66"/>
        <end position="137"/>
    </location>
</feature>
<dbReference type="InterPro" id="IPR053162">
    <property type="entry name" value="DnaD"/>
</dbReference>
<evidence type="ECO:0000256" key="2">
    <source>
        <dbReference type="SAM" id="MobiDB-lite"/>
    </source>
</evidence>
<evidence type="ECO:0000313" key="5">
    <source>
        <dbReference type="Proteomes" id="UP000886889"/>
    </source>
</evidence>
<feature type="region of interest" description="Disordered" evidence="2">
    <location>
        <begin position="22"/>
        <end position="43"/>
    </location>
</feature>
<dbReference type="Proteomes" id="UP000886889">
    <property type="component" value="Unassembled WGS sequence"/>
</dbReference>
<sequence>LQYDGGGKLCDILFLDGDPNRETAASSETGSAPKTEVSVSVPEKSSLSREQKKALAGQEEIRQLIFIAEQYFSRPLTSTEQSNLLYFYDVLHFSADLIEYLIEYCVSKGCTGPRYMEKVAQEWYKSGITTVAQAKADSSLFNKNYFTIFHALGIKGRNPAPVEMEYMDRWLDEYGFTIEIILEACCRTIRQTHQPNFQYADKILEQWHRQGVRQLSDIDRLDAAHSAKTTRMKEAGARPAPKAASNRFNNFPQREYDWKALEQQLLNARGGTTHRKEVQNLGTE</sequence>
<dbReference type="SUPFAM" id="SSF158499">
    <property type="entry name" value="DnaD domain-like"/>
    <property type="match status" value="2"/>
</dbReference>
<dbReference type="PANTHER" id="PTHR37293:SF5">
    <property type="entry name" value="DNA REPLICATION PROTEIN"/>
    <property type="match status" value="1"/>
</dbReference>
<dbReference type="Gene3D" id="1.10.10.630">
    <property type="entry name" value="DnaD domain-like"/>
    <property type="match status" value="2"/>
</dbReference>
<dbReference type="NCBIfam" id="TIGR01446">
    <property type="entry name" value="DnaD_dom"/>
    <property type="match status" value="2"/>
</dbReference>
<dbReference type="AlphaFoldDB" id="A0A9D1T820"/>
<protein>
    <submittedName>
        <fullName evidence="4">DnaD domain protein</fullName>
    </submittedName>
</protein>
<evidence type="ECO:0000313" key="4">
    <source>
        <dbReference type="EMBL" id="HIV23274.1"/>
    </source>
</evidence>
<evidence type="ECO:0000256" key="1">
    <source>
        <dbReference type="ARBA" id="ARBA00093462"/>
    </source>
</evidence>
<comment type="similarity">
    <text evidence="1">Belongs to the DnaB/DnaD family.</text>
</comment>
<dbReference type="InterPro" id="IPR034829">
    <property type="entry name" value="DnaD-like_sf"/>
</dbReference>
<accession>A0A9D1T820</accession>
<feature type="compositionally biased region" description="Polar residues" evidence="2">
    <location>
        <begin position="23"/>
        <end position="32"/>
    </location>
</feature>
<feature type="region of interest" description="Disordered" evidence="2">
    <location>
        <begin position="230"/>
        <end position="249"/>
    </location>
</feature>
<dbReference type="EMBL" id="DVOS01000043">
    <property type="protein sequence ID" value="HIV23274.1"/>
    <property type="molecule type" value="Genomic_DNA"/>
</dbReference>
<proteinExistence type="inferred from homology"/>